<keyword evidence="2" id="KW-1185">Reference proteome</keyword>
<evidence type="ECO:0000313" key="2">
    <source>
        <dbReference type="Proteomes" id="UP000008363"/>
    </source>
</evidence>
<proteinExistence type="predicted"/>
<dbReference type="Proteomes" id="UP000008363">
    <property type="component" value="Unassembled WGS sequence"/>
</dbReference>
<reference evidence="1 2" key="1">
    <citation type="submission" date="2012-08" db="EMBL/GenBank/DDBJ databases">
        <title>Whole genome shotgun sequence of Gordonia rhizosphera NBRC 16068.</title>
        <authorList>
            <person name="Takarada H."/>
            <person name="Isaki S."/>
            <person name="Hosoyama A."/>
            <person name="Tsuchikane K."/>
            <person name="Katsumata H."/>
            <person name="Baba S."/>
            <person name="Ohji S."/>
            <person name="Yamazaki S."/>
            <person name="Fujita N."/>
        </authorList>
    </citation>
    <scope>NUCLEOTIDE SEQUENCE [LARGE SCALE GENOMIC DNA]</scope>
    <source>
        <strain evidence="1 2">NBRC 16068</strain>
    </source>
</reference>
<dbReference type="RefSeq" id="WP_006335484.1">
    <property type="nucleotide sequence ID" value="NZ_BAHC01000141.1"/>
</dbReference>
<dbReference type="EMBL" id="BAHC01000141">
    <property type="protein sequence ID" value="GAB91713.1"/>
    <property type="molecule type" value="Genomic_DNA"/>
</dbReference>
<gene>
    <name evidence="1" type="ORF">GORHZ_141_00890</name>
</gene>
<dbReference type="eggNOG" id="ENOG5032XV8">
    <property type="taxonomic scope" value="Bacteria"/>
</dbReference>
<organism evidence="1 2">
    <name type="scientific">Gordonia rhizosphera NBRC 16068</name>
    <dbReference type="NCBI Taxonomy" id="1108045"/>
    <lineage>
        <taxon>Bacteria</taxon>
        <taxon>Bacillati</taxon>
        <taxon>Actinomycetota</taxon>
        <taxon>Actinomycetes</taxon>
        <taxon>Mycobacteriales</taxon>
        <taxon>Gordoniaceae</taxon>
        <taxon>Gordonia</taxon>
    </lineage>
</organism>
<evidence type="ECO:0000313" key="1">
    <source>
        <dbReference type="EMBL" id="GAB91713.1"/>
    </source>
</evidence>
<name>K6V623_9ACTN</name>
<accession>K6V623</accession>
<comment type="caution">
    <text evidence="1">The sequence shown here is derived from an EMBL/GenBank/DDBJ whole genome shotgun (WGS) entry which is preliminary data.</text>
</comment>
<sequence length="254" mass="28438">MTTTDTVTPLLDITRRIARRECLDAASMTPAERSALADRLFEVYSDTVHGFDRRDFESQVFAADDVRLALFYGAEGELAGFACAHVERIAHDDRTYAVLCASLYFRLGYRGGTSGALFCLREALRFKLREPRTPLVYVTRCASPAVYRLLASTMPEVYPSRTRQTPSDVEALVRIVGQRWGYVPVTDGPWVVSSVATPHEPSRLRRLDSDPDARFYLRMNPRFAEGDALVVWTPLSAANIAGGIFRLLRGKLGR</sequence>
<dbReference type="AlphaFoldDB" id="K6V623"/>
<dbReference type="OrthoDB" id="4717873at2"/>
<protein>
    <submittedName>
        <fullName evidence="1">Uncharacterized protein</fullName>
    </submittedName>
</protein>